<protein>
    <recommendedName>
        <fullName evidence="4">DUF1453 domain-containing protein</fullName>
    </recommendedName>
</protein>
<reference evidence="3" key="1">
    <citation type="journal article" date="2019" name="Int. J. Syst. Evol. Microbiol.">
        <title>The Global Catalogue of Microorganisms (GCM) 10K type strain sequencing project: providing services to taxonomists for standard genome sequencing and annotation.</title>
        <authorList>
            <consortium name="The Broad Institute Genomics Platform"/>
            <consortium name="The Broad Institute Genome Sequencing Center for Infectious Disease"/>
            <person name="Wu L."/>
            <person name="Ma J."/>
        </authorList>
    </citation>
    <scope>NUCLEOTIDE SEQUENCE [LARGE SCALE GENOMIC DNA]</scope>
    <source>
        <strain evidence="3">JCM 17938</strain>
    </source>
</reference>
<evidence type="ECO:0000313" key="3">
    <source>
        <dbReference type="Proteomes" id="UP001500212"/>
    </source>
</evidence>
<keyword evidence="1" id="KW-0812">Transmembrane</keyword>
<evidence type="ECO:0000313" key="2">
    <source>
        <dbReference type="EMBL" id="GAA4615629.1"/>
    </source>
</evidence>
<keyword evidence="3" id="KW-1185">Reference proteome</keyword>
<dbReference type="EMBL" id="BAABHJ010000030">
    <property type="protein sequence ID" value="GAA4615629.1"/>
    <property type="molecule type" value="Genomic_DNA"/>
</dbReference>
<feature type="transmembrane region" description="Helical" evidence="1">
    <location>
        <begin position="6"/>
        <end position="23"/>
    </location>
</feature>
<proteinExistence type="predicted"/>
<organism evidence="2 3">
    <name type="scientific">Actinoallomurus liliacearum</name>
    <dbReference type="NCBI Taxonomy" id="1080073"/>
    <lineage>
        <taxon>Bacteria</taxon>
        <taxon>Bacillati</taxon>
        <taxon>Actinomycetota</taxon>
        <taxon>Actinomycetes</taxon>
        <taxon>Streptosporangiales</taxon>
        <taxon>Thermomonosporaceae</taxon>
        <taxon>Actinoallomurus</taxon>
    </lineage>
</organism>
<name>A0ABP8TW03_9ACTN</name>
<evidence type="ECO:0008006" key="4">
    <source>
        <dbReference type="Google" id="ProtNLM"/>
    </source>
</evidence>
<feature type="transmembrane region" description="Helical" evidence="1">
    <location>
        <begin position="95"/>
        <end position="118"/>
    </location>
</feature>
<feature type="transmembrane region" description="Helical" evidence="1">
    <location>
        <begin position="61"/>
        <end position="83"/>
    </location>
</feature>
<dbReference type="Proteomes" id="UP001500212">
    <property type="component" value="Unassembled WGS sequence"/>
</dbReference>
<keyword evidence="1" id="KW-0472">Membrane</keyword>
<comment type="caution">
    <text evidence="2">The sequence shown here is derived from an EMBL/GenBank/DDBJ whole genome shotgun (WGS) entry which is preliminary data.</text>
</comment>
<accession>A0ABP8TW03</accession>
<sequence length="158" mass="16912">MHELLNGLIVVAVVVFVIVRRFTARRVDESRFLVLPLIVAVIGLTRGNLLDTHHQMLSAGLLAGEVFAALLLGLGLGATMRVWRASDGSLWNRGTWATFGVFLASVTVRSGMAAAGYATGVRTGSGAILLSVAAWMLTQNAVLMWRARTLPARVSVNL</sequence>
<gene>
    <name evidence="2" type="ORF">GCM10023195_69020</name>
</gene>
<feature type="transmembrane region" description="Helical" evidence="1">
    <location>
        <begin position="124"/>
        <end position="145"/>
    </location>
</feature>
<feature type="transmembrane region" description="Helical" evidence="1">
    <location>
        <begin position="32"/>
        <end position="49"/>
    </location>
</feature>
<evidence type="ECO:0000256" key="1">
    <source>
        <dbReference type="SAM" id="Phobius"/>
    </source>
</evidence>
<keyword evidence="1" id="KW-1133">Transmembrane helix</keyword>
<dbReference type="RefSeq" id="WP_345363962.1">
    <property type="nucleotide sequence ID" value="NZ_BAABHJ010000030.1"/>
</dbReference>